<reference evidence="3 4" key="1">
    <citation type="submission" date="2017-10" db="EMBL/GenBank/DDBJ databases">
        <title>Genome sequence of Caulobacter mirabilis FWC38.</title>
        <authorList>
            <person name="Fiebig A."/>
            <person name="Crosson S."/>
        </authorList>
    </citation>
    <scope>NUCLEOTIDE SEQUENCE [LARGE SCALE GENOMIC DNA]</scope>
    <source>
        <strain evidence="3 4">FWC 38</strain>
    </source>
</reference>
<protein>
    <submittedName>
        <fullName evidence="3">Glyoxalase</fullName>
    </submittedName>
</protein>
<name>A0A2D2B2F0_9CAUL</name>
<sequence length="282" mass="30051">MIDSLDHVAVVVHDLDAAVDGYTRLLGRAPNWRGADGGAHHAWFQLGNAALDVIAPTGEGYTGNQIQARLASHGEGLWALAFGTPDMATARRRLERVGIASSEPLPIRSTHPETGEKRRWLTSVADAGATHGANLFLIETSPEAWPISPVTVDEGSSVAGLDHVVVQTPNPDRAAALYGARLDLDMKLDRSNPDWGMRLMFFRVADLIVEIAHPLKDGVSNGPDKVWGLSWRVANVAAAHDRMGGQRVEVSPIRPGRKPGTSVFTVKGAPGGVPTLVIGPAQ</sequence>
<keyword evidence="1" id="KW-0479">Metal-binding</keyword>
<dbReference type="PANTHER" id="PTHR43048:SF3">
    <property type="entry name" value="METHYLMALONYL-COA EPIMERASE, MITOCHONDRIAL"/>
    <property type="match status" value="1"/>
</dbReference>
<dbReference type="InterPro" id="IPR025870">
    <property type="entry name" value="Glyoxalase-like_dom"/>
</dbReference>
<dbReference type="KEGG" id="cmb:CSW64_19600"/>
<gene>
    <name evidence="3" type="ORF">CSW64_19600</name>
</gene>
<dbReference type="InterPro" id="IPR029068">
    <property type="entry name" value="Glyas_Bleomycin-R_OHBP_Dase"/>
</dbReference>
<dbReference type="PROSITE" id="PS51819">
    <property type="entry name" value="VOC"/>
    <property type="match status" value="2"/>
</dbReference>
<dbReference type="CDD" id="cd06587">
    <property type="entry name" value="VOC"/>
    <property type="match status" value="1"/>
</dbReference>
<dbReference type="PANTHER" id="PTHR43048">
    <property type="entry name" value="METHYLMALONYL-COA EPIMERASE"/>
    <property type="match status" value="1"/>
</dbReference>
<proteinExistence type="predicted"/>
<keyword evidence="4" id="KW-1185">Reference proteome</keyword>
<dbReference type="Gene3D" id="3.10.180.10">
    <property type="entry name" value="2,3-Dihydroxybiphenyl 1,2-Dioxygenase, domain 1"/>
    <property type="match status" value="2"/>
</dbReference>
<accession>A0A2D2B2F0</accession>
<dbReference type="InterPro" id="IPR051785">
    <property type="entry name" value="MMCE/EMCE_epimerase"/>
</dbReference>
<evidence type="ECO:0000259" key="2">
    <source>
        <dbReference type="PROSITE" id="PS51819"/>
    </source>
</evidence>
<dbReference type="InterPro" id="IPR037523">
    <property type="entry name" value="VOC_core"/>
</dbReference>
<evidence type="ECO:0000313" key="3">
    <source>
        <dbReference type="EMBL" id="ATQ44431.1"/>
    </source>
</evidence>
<dbReference type="Pfam" id="PF13468">
    <property type="entry name" value="Glyoxalase_3"/>
    <property type="match status" value="1"/>
</dbReference>
<feature type="domain" description="VOC" evidence="2">
    <location>
        <begin position="160"/>
        <end position="280"/>
    </location>
</feature>
<organism evidence="3 4">
    <name type="scientific">Caulobacter mirabilis</name>
    <dbReference type="NCBI Taxonomy" id="69666"/>
    <lineage>
        <taxon>Bacteria</taxon>
        <taxon>Pseudomonadati</taxon>
        <taxon>Pseudomonadota</taxon>
        <taxon>Alphaproteobacteria</taxon>
        <taxon>Caulobacterales</taxon>
        <taxon>Caulobacteraceae</taxon>
        <taxon>Caulobacter</taxon>
    </lineage>
</organism>
<evidence type="ECO:0000313" key="4">
    <source>
        <dbReference type="Proteomes" id="UP000228945"/>
    </source>
</evidence>
<dbReference type="RefSeq" id="WP_099623679.1">
    <property type="nucleotide sequence ID" value="NZ_CP024201.1"/>
</dbReference>
<dbReference type="GO" id="GO:0046872">
    <property type="term" value="F:metal ion binding"/>
    <property type="evidence" value="ECO:0007669"/>
    <property type="project" value="UniProtKB-KW"/>
</dbReference>
<dbReference type="AlphaFoldDB" id="A0A2D2B2F0"/>
<feature type="domain" description="VOC" evidence="2">
    <location>
        <begin position="4"/>
        <end position="141"/>
    </location>
</feature>
<dbReference type="EMBL" id="CP024201">
    <property type="protein sequence ID" value="ATQ44431.1"/>
    <property type="molecule type" value="Genomic_DNA"/>
</dbReference>
<dbReference type="Proteomes" id="UP000228945">
    <property type="component" value="Chromosome"/>
</dbReference>
<dbReference type="SUPFAM" id="SSF54593">
    <property type="entry name" value="Glyoxalase/Bleomycin resistance protein/Dihydroxybiphenyl dioxygenase"/>
    <property type="match status" value="1"/>
</dbReference>
<dbReference type="GO" id="GO:0004493">
    <property type="term" value="F:methylmalonyl-CoA epimerase activity"/>
    <property type="evidence" value="ECO:0007669"/>
    <property type="project" value="TreeGrafter"/>
</dbReference>
<dbReference type="GO" id="GO:0046491">
    <property type="term" value="P:L-methylmalonyl-CoA metabolic process"/>
    <property type="evidence" value="ECO:0007669"/>
    <property type="project" value="TreeGrafter"/>
</dbReference>
<evidence type="ECO:0000256" key="1">
    <source>
        <dbReference type="ARBA" id="ARBA00022723"/>
    </source>
</evidence>
<dbReference type="OrthoDB" id="4373689at2"/>